<reference evidence="3" key="2">
    <citation type="submission" date="2023-06" db="EMBL/GenBank/DDBJ databases">
        <authorList>
            <consortium name="Lawrence Berkeley National Laboratory"/>
            <person name="Haridas S."/>
            <person name="Hensen N."/>
            <person name="Bonometti L."/>
            <person name="Westerberg I."/>
            <person name="Brannstrom I.O."/>
            <person name="Guillou S."/>
            <person name="Cros-Aarteil S."/>
            <person name="Calhoun S."/>
            <person name="Kuo A."/>
            <person name="Mondo S."/>
            <person name="Pangilinan J."/>
            <person name="Riley R."/>
            <person name="Labutti K."/>
            <person name="Andreopoulos B."/>
            <person name="Lipzen A."/>
            <person name="Chen C."/>
            <person name="Yanf M."/>
            <person name="Daum C."/>
            <person name="Ng V."/>
            <person name="Clum A."/>
            <person name="Steindorff A."/>
            <person name="Ohm R."/>
            <person name="Martin F."/>
            <person name="Silar P."/>
            <person name="Natvig D."/>
            <person name="Lalanne C."/>
            <person name="Gautier V."/>
            <person name="Ament-Velasquez S.L."/>
            <person name="Kruys A."/>
            <person name="Hutchinson M.I."/>
            <person name="Powell A.J."/>
            <person name="Barry K."/>
            <person name="Miller A.N."/>
            <person name="Grigoriev I.V."/>
            <person name="Debuchy R."/>
            <person name="Gladieux P."/>
            <person name="Thoren M.H."/>
            <person name="Johannesson H."/>
        </authorList>
    </citation>
    <scope>NUCLEOTIDE SEQUENCE</scope>
    <source>
        <strain evidence="3">CBS 118394</strain>
    </source>
</reference>
<feature type="chain" id="PRO_5042017747" description="P68 RBP/TagC-like beta-propeller domain-containing protein" evidence="1">
    <location>
        <begin position="22"/>
        <end position="310"/>
    </location>
</feature>
<name>A0AAE0I258_9PEZI</name>
<keyword evidence="1" id="KW-0732">Signal</keyword>
<sequence length="310" mass="32947">MVRLNIAFAGFAAITALLTSATVPASPRFDLSQPSYDLFRSKALHDDTVQQGFAFDNTNRRLFVSQRRNGASDTSGDLCITQLDFSGNYVGYMHLTGFGHGIAFGAQGSGSSTYLWVEVEANANGYGKKLGRFKFVSGTTLSSSSSAVTKFVPVAAGTEHTCSVDTVNNRLVVRYQLPGDGKRVAVYGLTAATSGDFSAPLADIKQPSPASLSTTFQGYAAYGKYLYLLWGDSYDVSSELNSQVASVDVNSGTVVQGPLITKAGSTLTFREPEGLAVYQTASGEVRLFLGFASGVAGDRRSNLFFKNATV</sequence>
<dbReference type="Proteomes" id="UP001283341">
    <property type="component" value="Unassembled WGS sequence"/>
</dbReference>
<protein>
    <recommendedName>
        <fullName evidence="2">P68 RBP/TagC-like beta-propeller domain-containing protein</fullName>
    </recommendedName>
</protein>
<dbReference type="EMBL" id="JAUEDM010000005">
    <property type="protein sequence ID" value="KAK3316975.1"/>
    <property type="molecule type" value="Genomic_DNA"/>
</dbReference>
<evidence type="ECO:0000259" key="2">
    <source>
        <dbReference type="Pfam" id="PF21311"/>
    </source>
</evidence>
<feature type="domain" description="P68 RBP/TagC-like beta-propeller" evidence="2">
    <location>
        <begin position="49"/>
        <end position="304"/>
    </location>
</feature>
<dbReference type="InterPro" id="IPR048799">
    <property type="entry name" value="P68_RBP_TagC-like_beta-prop"/>
</dbReference>
<gene>
    <name evidence="3" type="ORF">B0H66DRAFT_562506</name>
</gene>
<evidence type="ECO:0000313" key="4">
    <source>
        <dbReference type="Proteomes" id="UP001283341"/>
    </source>
</evidence>
<dbReference type="Pfam" id="PF21311">
    <property type="entry name" value="Phage_RBD_prop"/>
    <property type="match status" value="1"/>
</dbReference>
<reference evidence="3" key="1">
    <citation type="journal article" date="2023" name="Mol. Phylogenet. Evol.">
        <title>Genome-scale phylogeny and comparative genomics of the fungal order Sordariales.</title>
        <authorList>
            <person name="Hensen N."/>
            <person name="Bonometti L."/>
            <person name="Westerberg I."/>
            <person name="Brannstrom I.O."/>
            <person name="Guillou S."/>
            <person name="Cros-Aarteil S."/>
            <person name="Calhoun S."/>
            <person name="Haridas S."/>
            <person name="Kuo A."/>
            <person name="Mondo S."/>
            <person name="Pangilinan J."/>
            <person name="Riley R."/>
            <person name="LaButti K."/>
            <person name="Andreopoulos B."/>
            <person name="Lipzen A."/>
            <person name="Chen C."/>
            <person name="Yan M."/>
            <person name="Daum C."/>
            <person name="Ng V."/>
            <person name="Clum A."/>
            <person name="Steindorff A."/>
            <person name="Ohm R.A."/>
            <person name="Martin F."/>
            <person name="Silar P."/>
            <person name="Natvig D.O."/>
            <person name="Lalanne C."/>
            <person name="Gautier V."/>
            <person name="Ament-Velasquez S.L."/>
            <person name="Kruys A."/>
            <person name="Hutchinson M.I."/>
            <person name="Powell A.J."/>
            <person name="Barry K."/>
            <person name="Miller A.N."/>
            <person name="Grigoriev I.V."/>
            <person name="Debuchy R."/>
            <person name="Gladieux P."/>
            <person name="Hiltunen Thoren M."/>
            <person name="Johannesson H."/>
        </authorList>
    </citation>
    <scope>NUCLEOTIDE SEQUENCE</scope>
    <source>
        <strain evidence="3">CBS 118394</strain>
    </source>
</reference>
<evidence type="ECO:0000313" key="3">
    <source>
        <dbReference type="EMBL" id="KAK3316975.1"/>
    </source>
</evidence>
<evidence type="ECO:0000256" key="1">
    <source>
        <dbReference type="SAM" id="SignalP"/>
    </source>
</evidence>
<feature type="signal peptide" evidence="1">
    <location>
        <begin position="1"/>
        <end position="21"/>
    </location>
</feature>
<keyword evidence="4" id="KW-1185">Reference proteome</keyword>
<comment type="caution">
    <text evidence="3">The sequence shown here is derived from an EMBL/GenBank/DDBJ whole genome shotgun (WGS) entry which is preliminary data.</text>
</comment>
<organism evidence="3 4">
    <name type="scientific">Apodospora peruviana</name>
    <dbReference type="NCBI Taxonomy" id="516989"/>
    <lineage>
        <taxon>Eukaryota</taxon>
        <taxon>Fungi</taxon>
        <taxon>Dikarya</taxon>
        <taxon>Ascomycota</taxon>
        <taxon>Pezizomycotina</taxon>
        <taxon>Sordariomycetes</taxon>
        <taxon>Sordariomycetidae</taxon>
        <taxon>Sordariales</taxon>
        <taxon>Lasiosphaeriaceae</taxon>
        <taxon>Apodospora</taxon>
    </lineage>
</organism>
<dbReference type="AlphaFoldDB" id="A0AAE0I258"/>
<accession>A0AAE0I258</accession>
<proteinExistence type="predicted"/>